<keyword evidence="2" id="KW-1185">Reference proteome</keyword>
<evidence type="ECO:0000313" key="2">
    <source>
        <dbReference type="Proteomes" id="UP001500469"/>
    </source>
</evidence>
<reference evidence="2" key="1">
    <citation type="journal article" date="2019" name="Int. J. Syst. Evol. Microbiol.">
        <title>The Global Catalogue of Microorganisms (GCM) 10K type strain sequencing project: providing services to taxonomists for standard genome sequencing and annotation.</title>
        <authorList>
            <consortium name="The Broad Institute Genomics Platform"/>
            <consortium name="The Broad Institute Genome Sequencing Center for Infectious Disease"/>
            <person name="Wu L."/>
            <person name="Ma J."/>
        </authorList>
    </citation>
    <scope>NUCLEOTIDE SEQUENCE [LARGE SCALE GENOMIC DNA]</scope>
    <source>
        <strain evidence="2">JCM 16112</strain>
    </source>
</reference>
<comment type="caution">
    <text evidence="1">The sequence shown here is derived from an EMBL/GenBank/DDBJ whole genome shotgun (WGS) entry which is preliminary data.</text>
</comment>
<name>A0ABN1N4I3_9BACT</name>
<dbReference type="EMBL" id="BAAAFI010000047">
    <property type="protein sequence ID" value="GAA0880827.1"/>
    <property type="molecule type" value="Genomic_DNA"/>
</dbReference>
<dbReference type="RefSeq" id="WP_343854386.1">
    <property type="nucleotide sequence ID" value="NZ_BAAAFI010000047.1"/>
</dbReference>
<protein>
    <submittedName>
        <fullName evidence="1">Uncharacterized protein</fullName>
    </submittedName>
</protein>
<organism evidence="1 2">
    <name type="scientific">Algoriphagus jejuensis</name>
    <dbReference type="NCBI Taxonomy" id="419934"/>
    <lineage>
        <taxon>Bacteria</taxon>
        <taxon>Pseudomonadati</taxon>
        <taxon>Bacteroidota</taxon>
        <taxon>Cytophagia</taxon>
        <taxon>Cytophagales</taxon>
        <taxon>Cyclobacteriaceae</taxon>
        <taxon>Algoriphagus</taxon>
    </lineage>
</organism>
<proteinExistence type="predicted"/>
<accession>A0ABN1N4I3</accession>
<sequence>MGRTSFLNYYKTILEKVSFDAKLVEKEYRKAKQFLRDPEKQELDAWLETTGLIHKLPPLALHEKAAGQSLPTGLQPQAASPAMMEISVY</sequence>
<gene>
    <name evidence="1" type="ORF">GCM10009119_37970</name>
</gene>
<evidence type="ECO:0000313" key="1">
    <source>
        <dbReference type="EMBL" id="GAA0880827.1"/>
    </source>
</evidence>
<dbReference type="Proteomes" id="UP001500469">
    <property type="component" value="Unassembled WGS sequence"/>
</dbReference>